<feature type="transmembrane region" description="Helical" evidence="1">
    <location>
        <begin position="176"/>
        <end position="200"/>
    </location>
</feature>
<dbReference type="EMBL" id="POUK01000005">
    <property type="protein sequence ID" value="PNF75622.1"/>
    <property type="molecule type" value="Genomic_DNA"/>
</dbReference>
<gene>
    <name evidence="2" type="ORF">CXK95_13520</name>
</gene>
<evidence type="ECO:0000256" key="1">
    <source>
        <dbReference type="SAM" id="Phobius"/>
    </source>
</evidence>
<evidence type="ECO:0000313" key="2">
    <source>
        <dbReference type="EMBL" id="PNF75622.1"/>
    </source>
</evidence>
<feature type="transmembrane region" description="Helical" evidence="1">
    <location>
        <begin position="279"/>
        <end position="301"/>
    </location>
</feature>
<keyword evidence="1" id="KW-0812">Transmembrane</keyword>
<dbReference type="PANTHER" id="PTHR34980">
    <property type="entry name" value="INNER MEMBRANE PROTEIN-RELATED-RELATED"/>
    <property type="match status" value="1"/>
</dbReference>
<keyword evidence="1" id="KW-0472">Membrane</keyword>
<proteinExistence type="predicted"/>
<dbReference type="InterPro" id="IPR008523">
    <property type="entry name" value="DUF805"/>
</dbReference>
<protein>
    <submittedName>
        <fullName evidence="2">DUF805 domain-containing protein</fullName>
    </submittedName>
</protein>
<comment type="caution">
    <text evidence="2">The sequence shown here is derived from an EMBL/GenBank/DDBJ whole genome shotgun (WGS) entry which is preliminary data.</text>
</comment>
<dbReference type="RefSeq" id="WP_102828966.1">
    <property type="nucleotide sequence ID" value="NZ_CP065721.1"/>
</dbReference>
<dbReference type="AlphaFoldDB" id="A0A8E2QBU9"/>
<name>A0A8E2QBU9_9GAMM</name>
<dbReference type="GO" id="GO:0005886">
    <property type="term" value="C:plasma membrane"/>
    <property type="evidence" value="ECO:0007669"/>
    <property type="project" value="TreeGrafter"/>
</dbReference>
<keyword evidence="1" id="KW-1133">Transmembrane helix</keyword>
<feature type="transmembrane region" description="Helical" evidence="1">
    <location>
        <begin position="237"/>
        <end position="259"/>
    </location>
</feature>
<sequence>MNEAHYKILFRGELIPGASADAVKNNLAQLFKTDRARIERLFGASEVALKRHLHSDEADRYLAALRRAGVHAHKEPEQLQLQLQALADEPAANQAQMNCPKCGHTQPQHEQCSACGIVIAKFLARQAQQAREVSPPATADSQSPYAPPQATLEMPLESHGELRVFSVQGRIGRLRYLAWSLVVMVAVAGLFGIAAIVAAISKPVGLLLMALLAIAALVINVQIGVQRLHDIGMSGWLLLLNLVPVIGVFVPLLMIVIPGKRGPNRYGPPQPANSLAVKALAALWLLLVIGGVLVAITVPAATQYLHRAG</sequence>
<accession>A0A8E2QBU9</accession>
<evidence type="ECO:0000313" key="3">
    <source>
        <dbReference type="Proteomes" id="UP000235881"/>
    </source>
</evidence>
<reference evidence="2 3" key="1">
    <citation type="submission" date="2018-01" db="EMBL/GenBank/DDBJ databases">
        <title>Denitrification phenotypes of diverse strains of Pseudomonas stutzeri.</title>
        <authorList>
            <person name="Milligan D.A."/>
            <person name="Bergaust L."/>
            <person name="Bakken L.R."/>
            <person name="Frostegard A."/>
        </authorList>
    </citation>
    <scope>NUCLEOTIDE SEQUENCE [LARGE SCALE GENOMIC DNA]</scope>
    <source>
        <strain evidence="2 3">DSM 50238</strain>
    </source>
</reference>
<dbReference type="Pfam" id="PF05656">
    <property type="entry name" value="DUF805"/>
    <property type="match status" value="1"/>
</dbReference>
<keyword evidence="3" id="KW-1185">Reference proteome</keyword>
<feature type="transmembrane region" description="Helical" evidence="1">
    <location>
        <begin position="206"/>
        <end position="225"/>
    </location>
</feature>
<organism evidence="2 3">
    <name type="scientific">Stutzerimonas degradans</name>
    <dbReference type="NCBI Taxonomy" id="2968968"/>
    <lineage>
        <taxon>Bacteria</taxon>
        <taxon>Pseudomonadati</taxon>
        <taxon>Pseudomonadota</taxon>
        <taxon>Gammaproteobacteria</taxon>
        <taxon>Pseudomonadales</taxon>
        <taxon>Pseudomonadaceae</taxon>
        <taxon>Stutzerimonas</taxon>
    </lineage>
</organism>
<dbReference type="PANTHER" id="PTHR34980:SF3">
    <property type="entry name" value="BLR8105 PROTEIN"/>
    <property type="match status" value="1"/>
</dbReference>
<dbReference type="Proteomes" id="UP000235881">
    <property type="component" value="Unassembled WGS sequence"/>
</dbReference>